<dbReference type="OMA" id="DHTMFHS"/>
<evidence type="ECO:0000256" key="3">
    <source>
        <dbReference type="ARBA" id="ARBA00022737"/>
    </source>
</evidence>
<dbReference type="Pfam" id="PF00096">
    <property type="entry name" value="zf-C2H2"/>
    <property type="match status" value="1"/>
</dbReference>
<gene>
    <name evidence="10" type="ORF">PENDEC_c008G06362</name>
</gene>
<accession>A0A1V6PDT9</accession>
<name>A0A1V6PDT9_PENDC</name>
<feature type="compositionally biased region" description="Polar residues" evidence="8">
    <location>
        <begin position="68"/>
        <end position="86"/>
    </location>
</feature>
<dbReference type="InterPro" id="IPR036236">
    <property type="entry name" value="Znf_C2H2_sf"/>
</dbReference>
<evidence type="ECO:0000256" key="5">
    <source>
        <dbReference type="ARBA" id="ARBA00022833"/>
    </source>
</evidence>
<feature type="region of interest" description="Disordered" evidence="8">
    <location>
        <begin position="47"/>
        <end position="90"/>
    </location>
</feature>
<keyword evidence="3" id="KW-0677">Repeat</keyword>
<dbReference type="FunFam" id="3.30.160.60:FF:000446">
    <property type="entry name" value="Zinc finger protein"/>
    <property type="match status" value="1"/>
</dbReference>
<dbReference type="SMART" id="SM00355">
    <property type="entry name" value="ZnF_C2H2"/>
    <property type="match status" value="2"/>
</dbReference>
<sequence length="842" mass="93185">MVLRKCTICDRKFKKTEHFKRHERSHTKERPYECNVCHKRFSRSDVLSRHAKGHNQAGATAEGRKDSTVQQAQNRRPSAVVGTSLTVPGPGNGTQLLSTIGADPHQIPGLPTPRDMTLSATGIPPSSLDFLADISAHHARTEPDINSMLMDEQPHYFGWNEPTPANHTPRNAMGFESVPNDMVQLWLEPCTDSGSNHGSIDLMRDTHLPLMGESNMAVTPDPQNRHSVDSGKSGCDNIPIERFNKVQRYWLAPPNHTGRLMNSLWRDIVYADIDNVFSFHSLHPPSNSGLLQGSRCGVDEDCRRRLQAAFGEISAYPNGAVSPATTGSASAPFPSFPPAEILDMALDLYFRIFHPLVPFVHLPTFSAKKTHLPLLYVMSLIGMMLLGTKGTTRFVSYVLERVTADLARCTMGVETPASAMSIFATAFLFLNLAVLTGEKIHLEQCQMLYVNLMSITQRHGLFAATEGQILDMSLFEAVPDLDMRWKAWSKVESAKRVIVGLLLVDAWYSSLLSTSPIIVPDSVQIIMPCSEALFSAYSSMRWTDLIRTGKRILMPTVLAPSENIDIPALEEPMDEFCIQAVLAMIQLRQSEAYHRLLSNHAGYPFAPCNTYAMDGRARCLPSLQSQIATKYGETMDRLNPNALIMWHHMCMMLTADIQIFDLAAGRAGPAPGRKALDDITEWSQTPAARRACLHAAHIYKAMTNRKASDHPTFHSVLSLFSAALVLGLYTFMVPDSAGTPSSVGSIELLDDVDWQQVGTEGFTSFMEPGGSQAFSPTDDPAVNFIRNGATIYLRGVPVQGGYQSARRILLDYANLLKDSGKWSVKKYSYVLHIMSDVLMDVE</sequence>
<dbReference type="GO" id="GO:0005634">
    <property type="term" value="C:nucleus"/>
    <property type="evidence" value="ECO:0007669"/>
    <property type="project" value="UniProtKB-SubCell"/>
</dbReference>
<dbReference type="SUPFAM" id="SSF57667">
    <property type="entry name" value="beta-beta-alpha zinc fingers"/>
    <property type="match status" value="1"/>
</dbReference>
<evidence type="ECO:0000259" key="9">
    <source>
        <dbReference type="PROSITE" id="PS50157"/>
    </source>
</evidence>
<proteinExistence type="predicted"/>
<dbReference type="Gene3D" id="3.30.160.60">
    <property type="entry name" value="Classic Zinc Finger"/>
    <property type="match status" value="2"/>
</dbReference>
<dbReference type="GO" id="GO:0000978">
    <property type="term" value="F:RNA polymerase II cis-regulatory region sequence-specific DNA binding"/>
    <property type="evidence" value="ECO:0007669"/>
    <property type="project" value="InterPro"/>
</dbReference>
<keyword evidence="11" id="KW-1185">Reference proteome</keyword>
<keyword evidence="5" id="KW-0862">Zinc</keyword>
<dbReference type="EMBL" id="MDYL01000008">
    <property type="protein sequence ID" value="OQD75208.1"/>
    <property type="molecule type" value="Genomic_DNA"/>
</dbReference>
<feature type="domain" description="C2H2-type" evidence="9">
    <location>
        <begin position="32"/>
        <end position="59"/>
    </location>
</feature>
<comment type="caution">
    <text evidence="10">The sequence shown here is derived from an EMBL/GenBank/DDBJ whole genome shotgun (WGS) entry which is preliminary data.</text>
</comment>
<dbReference type="OrthoDB" id="10018191at2759"/>
<dbReference type="STRING" id="69771.A0A1V6PDT9"/>
<evidence type="ECO:0000256" key="6">
    <source>
        <dbReference type="ARBA" id="ARBA00023242"/>
    </source>
</evidence>
<evidence type="ECO:0000256" key="2">
    <source>
        <dbReference type="ARBA" id="ARBA00022723"/>
    </source>
</evidence>
<evidence type="ECO:0000313" key="10">
    <source>
        <dbReference type="EMBL" id="OQD75208.1"/>
    </source>
</evidence>
<dbReference type="PROSITE" id="PS50157">
    <property type="entry name" value="ZINC_FINGER_C2H2_2"/>
    <property type="match status" value="2"/>
</dbReference>
<keyword evidence="4 7" id="KW-0863">Zinc-finger</keyword>
<dbReference type="PROSITE" id="PS00028">
    <property type="entry name" value="ZINC_FINGER_C2H2_1"/>
    <property type="match status" value="2"/>
</dbReference>
<evidence type="ECO:0000313" key="11">
    <source>
        <dbReference type="Proteomes" id="UP000191522"/>
    </source>
</evidence>
<keyword evidence="2" id="KW-0479">Metal-binding</keyword>
<dbReference type="InterPro" id="IPR007219">
    <property type="entry name" value="XnlR_reg_dom"/>
</dbReference>
<dbReference type="Pfam" id="PF04082">
    <property type="entry name" value="Fungal_trans"/>
    <property type="match status" value="1"/>
</dbReference>
<dbReference type="GO" id="GO:0006351">
    <property type="term" value="P:DNA-templated transcription"/>
    <property type="evidence" value="ECO:0007669"/>
    <property type="project" value="InterPro"/>
</dbReference>
<dbReference type="GO" id="GO:0000785">
    <property type="term" value="C:chromatin"/>
    <property type="evidence" value="ECO:0007669"/>
    <property type="project" value="TreeGrafter"/>
</dbReference>
<evidence type="ECO:0000256" key="1">
    <source>
        <dbReference type="ARBA" id="ARBA00004123"/>
    </source>
</evidence>
<dbReference type="Proteomes" id="UP000191522">
    <property type="component" value="Unassembled WGS sequence"/>
</dbReference>
<evidence type="ECO:0000256" key="8">
    <source>
        <dbReference type="SAM" id="MobiDB-lite"/>
    </source>
</evidence>
<reference evidence="11" key="1">
    <citation type="journal article" date="2017" name="Nat. Microbiol.">
        <title>Global analysis of biosynthetic gene clusters reveals vast potential of secondary metabolite production in Penicillium species.</title>
        <authorList>
            <person name="Nielsen J.C."/>
            <person name="Grijseels S."/>
            <person name="Prigent S."/>
            <person name="Ji B."/>
            <person name="Dainat J."/>
            <person name="Nielsen K.F."/>
            <person name="Frisvad J.C."/>
            <person name="Workman M."/>
            <person name="Nielsen J."/>
        </authorList>
    </citation>
    <scope>NUCLEOTIDE SEQUENCE [LARGE SCALE GENOMIC DNA]</scope>
    <source>
        <strain evidence="11">IBT 11843</strain>
    </source>
</reference>
<dbReference type="InterPro" id="IPR013087">
    <property type="entry name" value="Znf_C2H2_type"/>
</dbReference>
<dbReference type="GO" id="GO:0008270">
    <property type="term" value="F:zinc ion binding"/>
    <property type="evidence" value="ECO:0007669"/>
    <property type="project" value="UniProtKB-KW"/>
</dbReference>
<keyword evidence="6" id="KW-0539">Nucleus</keyword>
<feature type="domain" description="C2H2-type" evidence="9">
    <location>
        <begin position="4"/>
        <end position="31"/>
    </location>
</feature>
<evidence type="ECO:0000256" key="7">
    <source>
        <dbReference type="PROSITE-ProRule" id="PRU00042"/>
    </source>
</evidence>
<dbReference type="GO" id="GO:0000981">
    <property type="term" value="F:DNA-binding transcription factor activity, RNA polymerase II-specific"/>
    <property type="evidence" value="ECO:0007669"/>
    <property type="project" value="InterPro"/>
</dbReference>
<dbReference type="InterPro" id="IPR051059">
    <property type="entry name" value="VerF-like"/>
</dbReference>
<dbReference type="CDD" id="cd12148">
    <property type="entry name" value="fungal_TF_MHR"/>
    <property type="match status" value="1"/>
</dbReference>
<dbReference type="AlphaFoldDB" id="A0A1V6PDT9"/>
<comment type="subcellular location">
    <subcellularLocation>
        <location evidence="1">Nucleus</location>
    </subcellularLocation>
</comment>
<protein>
    <recommendedName>
        <fullName evidence="9">C2H2-type domain-containing protein</fullName>
    </recommendedName>
</protein>
<dbReference type="PANTHER" id="PTHR40626">
    <property type="entry name" value="MIP31509P"/>
    <property type="match status" value="1"/>
</dbReference>
<dbReference type="PANTHER" id="PTHR40626:SF7">
    <property type="entry name" value="TRANSCRIPTION FACTOR, PUTATIVE (AFU_ORTHOLOGUE AFUA_1G04110)-RELATED"/>
    <property type="match status" value="1"/>
</dbReference>
<organism evidence="10 11">
    <name type="scientific">Penicillium decumbens</name>
    <dbReference type="NCBI Taxonomy" id="69771"/>
    <lineage>
        <taxon>Eukaryota</taxon>
        <taxon>Fungi</taxon>
        <taxon>Dikarya</taxon>
        <taxon>Ascomycota</taxon>
        <taxon>Pezizomycotina</taxon>
        <taxon>Eurotiomycetes</taxon>
        <taxon>Eurotiomycetidae</taxon>
        <taxon>Eurotiales</taxon>
        <taxon>Aspergillaceae</taxon>
        <taxon>Penicillium</taxon>
    </lineage>
</organism>
<evidence type="ECO:0000256" key="4">
    <source>
        <dbReference type="ARBA" id="ARBA00022771"/>
    </source>
</evidence>